<dbReference type="EMBL" id="LR214972">
    <property type="protein sequence ID" value="VEU63587.1"/>
    <property type="molecule type" value="Genomic_DNA"/>
</dbReference>
<gene>
    <name evidence="1" type="ORF">NCTC10118_00630</name>
</gene>
<name>A0A449AF36_9BACT</name>
<reference evidence="1 2" key="1">
    <citation type="submission" date="2019-01" db="EMBL/GenBank/DDBJ databases">
        <authorList>
            <consortium name="Pathogen Informatics"/>
        </authorList>
    </citation>
    <scope>NUCLEOTIDE SEQUENCE [LARGE SCALE GENOMIC DNA]</scope>
    <source>
        <strain evidence="1 2">NCTC10118</strain>
    </source>
</reference>
<proteinExistence type="predicted"/>
<organism evidence="1 2">
    <name type="scientific">Mycoplasmopsis bovirhinis</name>
    <dbReference type="NCBI Taxonomy" id="29553"/>
    <lineage>
        <taxon>Bacteria</taxon>
        <taxon>Bacillati</taxon>
        <taxon>Mycoplasmatota</taxon>
        <taxon>Mycoplasmoidales</taxon>
        <taxon>Metamycoplasmataceae</taxon>
        <taxon>Mycoplasmopsis</taxon>
    </lineage>
</organism>
<dbReference type="Proteomes" id="UP000289952">
    <property type="component" value="Chromosome"/>
</dbReference>
<protein>
    <submittedName>
        <fullName evidence="1">Uncharacterized protein</fullName>
    </submittedName>
</protein>
<dbReference type="AlphaFoldDB" id="A0A449AF36"/>
<keyword evidence="2" id="KW-1185">Reference proteome</keyword>
<accession>A0A449AF36</accession>
<sequence>MGFTIICNNDLYLKSLFEEIYLNNQDIYLILESKIFRLEAADLDALTIYTLKVFINRDI</sequence>
<evidence type="ECO:0000313" key="1">
    <source>
        <dbReference type="EMBL" id="VEU63587.1"/>
    </source>
</evidence>
<evidence type="ECO:0000313" key="2">
    <source>
        <dbReference type="Proteomes" id="UP000289952"/>
    </source>
</evidence>